<keyword evidence="6" id="KW-1185">Reference proteome</keyword>
<comment type="similarity">
    <text evidence="1">Belongs to the methyltransferase superfamily.</text>
</comment>
<evidence type="ECO:0000256" key="2">
    <source>
        <dbReference type="ARBA" id="ARBA00022603"/>
    </source>
</evidence>
<dbReference type="InParanoid" id="K0L0I5"/>
<evidence type="ECO:0000259" key="4">
    <source>
        <dbReference type="Pfam" id="PF08241"/>
    </source>
</evidence>
<keyword evidence="2 5" id="KW-0489">Methyltransferase</keyword>
<dbReference type="InterPro" id="IPR051052">
    <property type="entry name" value="Diverse_substrate_MTase"/>
</dbReference>
<gene>
    <name evidence="5" type="ORF">BN7_6554</name>
</gene>
<reference evidence="5 6" key="1">
    <citation type="journal article" date="2012" name="Eukaryot. Cell">
        <title>Draft genome sequence of Wickerhamomyces ciferrii NRRL Y-1031 F-60-10.</title>
        <authorList>
            <person name="Schneider J."/>
            <person name="Andrea H."/>
            <person name="Blom J."/>
            <person name="Jaenicke S."/>
            <person name="Ruckert C."/>
            <person name="Schorsch C."/>
            <person name="Szczepanowski R."/>
            <person name="Farwick M."/>
            <person name="Goesmann A."/>
            <person name="Puhler A."/>
            <person name="Schaffer S."/>
            <person name="Tauch A."/>
            <person name="Kohler T."/>
            <person name="Brinkrolf K."/>
        </authorList>
    </citation>
    <scope>NUCLEOTIDE SEQUENCE [LARGE SCALE GENOMIC DNA]</scope>
    <source>
        <strain evidence="6">ATCC 14091 / BCRC 22168 / CBS 111 / JCM 3599 / NBRC 0793 / NRRL Y-1031 F-60-10</strain>
    </source>
</reference>
<dbReference type="STRING" id="1206466.K0L0I5"/>
<dbReference type="Pfam" id="PF08241">
    <property type="entry name" value="Methyltransf_11"/>
    <property type="match status" value="1"/>
</dbReference>
<comment type="caution">
    <text evidence="5">The sequence shown here is derived from an EMBL/GenBank/DDBJ whole genome shotgun (WGS) entry which is preliminary data.</text>
</comment>
<dbReference type="GO" id="GO:0032259">
    <property type="term" value="P:methylation"/>
    <property type="evidence" value="ECO:0007669"/>
    <property type="project" value="UniProtKB-KW"/>
</dbReference>
<dbReference type="Proteomes" id="UP000009328">
    <property type="component" value="Unassembled WGS sequence"/>
</dbReference>
<proteinExistence type="inferred from homology"/>
<dbReference type="CDD" id="cd02440">
    <property type="entry name" value="AdoMet_MTases"/>
    <property type="match status" value="1"/>
</dbReference>
<dbReference type="EC" id="2.1.1.-" evidence="5"/>
<evidence type="ECO:0000313" key="6">
    <source>
        <dbReference type="Proteomes" id="UP000009328"/>
    </source>
</evidence>
<dbReference type="InterPro" id="IPR013216">
    <property type="entry name" value="Methyltransf_11"/>
</dbReference>
<dbReference type="Gene3D" id="3.40.50.150">
    <property type="entry name" value="Vaccinia Virus protein VP39"/>
    <property type="match status" value="1"/>
</dbReference>
<protein>
    <submittedName>
        <fullName evidence="5">Methyltransferase</fullName>
        <ecNumber evidence="5">2.1.1.-</ecNumber>
    </submittedName>
</protein>
<dbReference type="InterPro" id="IPR029063">
    <property type="entry name" value="SAM-dependent_MTases_sf"/>
</dbReference>
<organism evidence="5 6">
    <name type="scientific">Wickerhamomyces ciferrii (strain ATCC 14091 / BCRC 22168 / CBS 111 / JCM 3599 / NBRC 0793 / NRRL Y-1031 F-60-10)</name>
    <name type="common">Yeast</name>
    <name type="synonym">Pichia ciferrii</name>
    <dbReference type="NCBI Taxonomy" id="1206466"/>
    <lineage>
        <taxon>Eukaryota</taxon>
        <taxon>Fungi</taxon>
        <taxon>Dikarya</taxon>
        <taxon>Ascomycota</taxon>
        <taxon>Saccharomycotina</taxon>
        <taxon>Saccharomycetes</taxon>
        <taxon>Phaffomycetales</taxon>
        <taxon>Wickerhamomycetaceae</taxon>
        <taxon>Wickerhamomyces</taxon>
    </lineage>
</organism>
<dbReference type="PANTHER" id="PTHR44942">
    <property type="entry name" value="METHYLTRANSF_11 DOMAIN-CONTAINING PROTEIN"/>
    <property type="match status" value="1"/>
</dbReference>
<dbReference type="GO" id="GO:0008757">
    <property type="term" value="F:S-adenosylmethionine-dependent methyltransferase activity"/>
    <property type="evidence" value="ECO:0007669"/>
    <property type="project" value="InterPro"/>
</dbReference>
<accession>K0L0I5</accession>
<name>K0L0I5_WICCF</name>
<sequence length="326" mass="36982">MFTSVRPLNRILPLKSFVNLGKMSSSTKTVHPTSLNSFNSNHSLYDRVRPDFDPQFVTKFLGDLGLVSKKNDRLGEVTFNNKKDILELAAGTGKFTKKLIAAGWSSTNLKIIEPSVGMIESFQKNFPQVDAKVGSSYEIPLEDSSVDAVIVAQGFHWFSDKNSLQEISRVLKPNGKLGLIWNFDSTGNNSSLAQSGQDLGLTQLEIDKKYGWEKIAKLAQDFDDEVPQYRKGEWRTAFQNQSFFKNDSVCNQFIHRFEKFDVDLVYDYWLSRSYITKLPDNEKAKLKAQQDELISQLPDASFVEGSDKKQLNQFLGSEYFVITPNK</sequence>
<dbReference type="PANTHER" id="PTHR44942:SF4">
    <property type="entry name" value="METHYLTRANSFERASE TYPE 11 DOMAIN-CONTAINING PROTEIN"/>
    <property type="match status" value="1"/>
</dbReference>
<keyword evidence="3 5" id="KW-0808">Transferase</keyword>
<dbReference type="AlphaFoldDB" id="K0L0I5"/>
<evidence type="ECO:0000256" key="3">
    <source>
        <dbReference type="ARBA" id="ARBA00022679"/>
    </source>
</evidence>
<dbReference type="eggNOG" id="KOG3010">
    <property type="taxonomic scope" value="Eukaryota"/>
</dbReference>
<evidence type="ECO:0000313" key="5">
    <source>
        <dbReference type="EMBL" id="CCH46948.1"/>
    </source>
</evidence>
<dbReference type="HOGENOM" id="CLU_049344_4_1_1"/>
<feature type="domain" description="Methyltransferase type 11" evidence="4">
    <location>
        <begin position="86"/>
        <end position="177"/>
    </location>
</feature>
<dbReference type="SUPFAM" id="SSF53335">
    <property type="entry name" value="S-adenosyl-L-methionine-dependent methyltransferases"/>
    <property type="match status" value="1"/>
</dbReference>
<evidence type="ECO:0000256" key="1">
    <source>
        <dbReference type="ARBA" id="ARBA00008361"/>
    </source>
</evidence>
<dbReference type="EMBL" id="CAIF01000288">
    <property type="protein sequence ID" value="CCH46948.1"/>
    <property type="molecule type" value="Genomic_DNA"/>
</dbReference>